<gene>
    <name evidence="1" type="ORF">g.49814</name>
</gene>
<sequence>GIESQPGDNLRRIQRNALALAVTDSLSRDVGPFSEAAQPGRKKQRLLSFGAVARDDDDGFAFTPRPLACADQEPAATPVKAAFVDGPTAAEMAATQAAIDAAVNEQPQEKRSGGGTSSEVQEVFPCIVTTMNAFCGRPAPPNGEPSRDPLRTTLQDIVFTMNIPRILGGLIAELHVLQVVEEFERRKAAHRADADAVLHPLNSGFFYRCMKAVKGLNPKPCAQGNTETKDAYPFLLETEAIFRRACEEEGVSFLHLDLEYLDRFMHEAASDLETATKT</sequence>
<feature type="non-terminal residue" evidence="1">
    <location>
        <position position="1"/>
    </location>
</feature>
<evidence type="ECO:0000313" key="1">
    <source>
        <dbReference type="EMBL" id="JAT74205.1"/>
    </source>
</evidence>
<reference evidence="1" key="1">
    <citation type="submission" date="2015-08" db="EMBL/GenBank/DDBJ databases">
        <authorList>
            <person name="Babu N.S."/>
            <person name="Beckwith C.J."/>
            <person name="Beseler K.G."/>
            <person name="Brison A."/>
            <person name="Carone J.V."/>
            <person name="Caskin T.P."/>
            <person name="Diamond M."/>
            <person name="Durham M.E."/>
            <person name="Foxe J.M."/>
            <person name="Go M."/>
            <person name="Henderson B.A."/>
            <person name="Jones I.B."/>
            <person name="McGettigan J.A."/>
            <person name="Micheletti S.J."/>
            <person name="Nasrallah M.E."/>
            <person name="Ortiz D."/>
            <person name="Piller C.R."/>
            <person name="Privatt S.R."/>
            <person name="Schneider S.L."/>
            <person name="Sharp S."/>
            <person name="Smith T.C."/>
            <person name="Stanton J.D."/>
            <person name="Ullery H.E."/>
            <person name="Wilson R.J."/>
            <person name="Serrano M.G."/>
            <person name="Buck G."/>
            <person name="Lee V."/>
            <person name="Wang Y."/>
            <person name="Carvalho R."/>
            <person name="Voegtly L."/>
            <person name="Shi R."/>
            <person name="Duckworth R."/>
            <person name="Johnson A."/>
            <person name="Loviza R."/>
            <person name="Walstead R."/>
            <person name="Shah Z."/>
            <person name="Kiflezghi M."/>
            <person name="Wade K."/>
            <person name="Ball S.L."/>
            <person name="Bradley K.W."/>
            <person name="Asai D.J."/>
            <person name="Bowman C.A."/>
            <person name="Russell D.A."/>
            <person name="Pope W.H."/>
            <person name="Jacobs-Sera D."/>
            <person name="Hendrix R.W."/>
            <person name="Hatfull G.F."/>
        </authorList>
    </citation>
    <scope>NUCLEOTIDE SEQUENCE</scope>
</reference>
<dbReference type="AlphaFoldDB" id="A0A1D2A5F7"/>
<protein>
    <submittedName>
        <fullName evidence="1">Uncharacterized protein</fullName>
    </submittedName>
</protein>
<name>A0A1D2A5F7_AUXPR</name>
<organism evidence="1">
    <name type="scientific">Auxenochlorella protothecoides</name>
    <name type="common">Green microalga</name>
    <name type="synonym">Chlorella protothecoides</name>
    <dbReference type="NCBI Taxonomy" id="3075"/>
    <lineage>
        <taxon>Eukaryota</taxon>
        <taxon>Viridiplantae</taxon>
        <taxon>Chlorophyta</taxon>
        <taxon>core chlorophytes</taxon>
        <taxon>Trebouxiophyceae</taxon>
        <taxon>Chlorellales</taxon>
        <taxon>Chlorellaceae</taxon>
        <taxon>Auxenochlorella</taxon>
    </lineage>
</organism>
<proteinExistence type="predicted"/>
<accession>A0A1D2A5F7</accession>
<dbReference type="EMBL" id="GDKF01004417">
    <property type="protein sequence ID" value="JAT74205.1"/>
    <property type="molecule type" value="Transcribed_RNA"/>
</dbReference>